<evidence type="ECO:0000313" key="1">
    <source>
        <dbReference type="EMBL" id="CDW40610.1"/>
    </source>
</evidence>
<protein>
    <submittedName>
        <fullName evidence="1">Uncharacterized protein</fullName>
    </submittedName>
</protein>
<name>A0A0K2URB0_LEPSM</name>
<dbReference type="EMBL" id="HACA01023249">
    <property type="protein sequence ID" value="CDW40610.1"/>
    <property type="molecule type" value="Transcribed_RNA"/>
</dbReference>
<organism evidence="1">
    <name type="scientific">Lepeophtheirus salmonis</name>
    <name type="common">Salmon louse</name>
    <name type="synonym">Caligus salmonis</name>
    <dbReference type="NCBI Taxonomy" id="72036"/>
    <lineage>
        <taxon>Eukaryota</taxon>
        <taxon>Metazoa</taxon>
        <taxon>Ecdysozoa</taxon>
        <taxon>Arthropoda</taxon>
        <taxon>Crustacea</taxon>
        <taxon>Multicrustacea</taxon>
        <taxon>Hexanauplia</taxon>
        <taxon>Copepoda</taxon>
        <taxon>Siphonostomatoida</taxon>
        <taxon>Caligidae</taxon>
        <taxon>Lepeophtheirus</taxon>
    </lineage>
</organism>
<accession>A0A0K2URB0</accession>
<sequence length="56" mass="6670">CSRKRRWKNLTSLRDQYFTYTNNGLGFTVEYYKSSLAPRKAVECKLYFGPVLLTER</sequence>
<proteinExistence type="predicted"/>
<dbReference type="AlphaFoldDB" id="A0A0K2URB0"/>
<feature type="non-terminal residue" evidence="1">
    <location>
        <position position="1"/>
    </location>
</feature>
<reference evidence="1" key="1">
    <citation type="submission" date="2014-05" db="EMBL/GenBank/DDBJ databases">
        <authorList>
            <person name="Chronopoulou M."/>
        </authorList>
    </citation>
    <scope>NUCLEOTIDE SEQUENCE</scope>
    <source>
        <tissue evidence="1">Whole organism</tissue>
    </source>
</reference>